<keyword evidence="2" id="KW-1185">Reference proteome</keyword>
<gene>
    <name evidence="1" type="ORF">QEZ52_00320</name>
</gene>
<evidence type="ECO:0000313" key="2">
    <source>
        <dbReference type="Proteomes" id="UP001623232"/>
    </source>
</evidence>
<sequence>MEVRNTTKGDLGLGQGYVVPAGGTLEIDQDVLEQLANSPVVQAWEENGWIVEVEDKKPSLETTRESIAEMGKAEMIELLEAHGVEVNKRLGEEKLREQALSVVFIGA</sequence>
<dbReference type="Proteomes" id="UP001623232">
    <property type="component" value="Chromosome"/>
</dbReference>
<dbReference type="RefSeq" id="WP_406646871.1">
    <property type="nucleotide sequence ID" value="NZ_CP123584.1"/>
</dbReference>
<evidence type="ECO:0000313" key="1">
    <source>
        <dbReference type="EMBL" id="WZK89028.1"/>
    </source>
</evidence>
<proteinExistence type="predicted"/>
<protein>
    <submittedName>
        <fullName evidence="1">Uncharacterized protein</fullName>
    </submittedName>
</protein>
<organism evidence="1 2">
    <name type="scientific">Aliisedimentitalea scapharcae</name>
    <dbReference type="NCBI Taxonomy" id="1524259"/>
    <lineage>
        <taxon>Bacteria</taxon>
        <taxon>Pseudomonadati</taxon>
        <taxon>Pseudomonadota</taxon>
        <taxon>Alphaproteobacteria</taxon>
        <taxon>Rhodobacterales</taxon>
        <taxon>Roseobacteraceae</taxon>
        <taxon>Aliisedimentitalea</taxon>
    </lineage>
</organism>
<reference evidence="1 2" key="1">
    <citation type="submission" date="2023-04" db="EMBL/GenBank/DDBJ databases">
        <title>Complete genome sequence of Alisedimentitalea scapharcae.</title>
        <authorList>
            <person name="Rong J.-C."/>
            <person name="Yi M.-L."/>
            <person name="Zhao Q."/>
        </authorList>
    </citation>
    <scope>NUCLEOTIDE SEQUENCE [LARGE SCALE GENOMIC DNA]</scope>
    <source>
        <strain evidence="1 2">KCTC 42119</strain>
    </source>
</reference>
<name>A0ABZ2XT45_9RHOB</name>
<accession>A0ABZ2XT45</accession>
<dbReference type="EMBL" id="CP123584">
    <property type="protein sequence ID" value="WZK89028.1"/>
    <property type="molecule type" value="Genomic_DNA"/>
</dbReference>